<dbReference type="Proteomes" id="UP000472260">
    <property type="component" value="Unassembled WGS sequence"/>
</dbReference>
<dbReference type="AlphaFoldDB" id="A0A671KR90"/>
<proteinExistence type="inferred from homology"/>
<feature type="domain" description="AIG1-type G" evidence="4">
    <location>
        <begin position="16"/>
        <end position="55"/>
    </location>
</feature>
<dbReference type="InterPro" id="IPR027417">
    <property type="entry name" value="P-loop_NTPase"/>
</dbReference>
<dbReference type="Ensembl" id="ENSSANT00000010104.1">
    <property type="protein sequence ID" value="ENSSANP00000009433.1"/>
    <property type="gene ID" value="ENSSANG00000005238.1"/>
</dbReference>
<dbReference type="InterPro" id="IPR006703">
    <property type="entry name" value="G_AIG1"/>
</dbReference>
<dbReference type="GO" id="GO:0005525">
    <property type="term" value="F:GTP binding"/>
    <property type="evidence" value="ECO:0007669"/>
    <property type="project" value="UniProtKB-KW"/>
</dbReference>
<evidence type="ECO:0000313" key="5">
    <source>
        <dbReference type="Ensembl" id="ENSSANP00000009433.1"/>
    </source>
</evidence>
<keyword evidence="2" id="KW-0547">Nucleotide-binding</keyword>
<keyword evidence="6" id="KW-1185">Reference proteome</keyword>
<dbReference type="PANTHER" id="PTHR10903:SF184">
    <property type="entry name" value="GTP-BINDING PROTEIN A"/>
    <property type="match status" value="1"/>
</dbReference>
<dbReference type="SUPFAM" id="SSF52540">
    <property type="entry name" value="P-loop containing nucleoside triphosphate hydrolases"/>
    <property type="match status" value="1"/>
</dbReference>
<accession>A0A671KR90</accession>
<evidence type="ECO:0000256" key="3">
    <source>
        <dbReference type="ARBA" id="ARBA00023134"/>
    </source>
</evidence>
<evidence type="ECO:0000256" key="2">
    <source>
        <dbReference type="ARBA" id="ARBA00022741"/>
    </source>
</evidence>
<dbReference type="Gene3D" id="3.40.50.300">
    <property type="entry name" value="P-loop containing nucleotide triphosphate hydrolases"/>
    <property type="match status" value="1"/>
</dbReference>
<organism evidence="5 6">
    <name type="scientific">Sinocyclocheilus anshuiensis</name>
    <dbReference type="NCBI Taxonomy" id="1608454"/>
    <lineage>
        <taxon>Eukaryota</taxon>
        <taxon>Metazoa</taxon>
        <taxon>Chordata</taxon>
        <taxon>Craniata</taxon>
        <taxon>Vertebrata</taxon>
        <taxon>Euteleostomi</taxon>
        <taxon>Actinopterygii</taxon>
        <taxon>Neopterygii</taxon>
        <taxon>Teleostei</taxon>
        <taxon>Ostariophysi</taxon>
        <taxon>Cypriniformes</taxon>
        <taxon>Cyprinidae</taxon>
        <taxon>Cyprininae</taxon>
        <taxon>Sinocyclocheilus</taxon>
    </lineage>
</organism>
<comment type="similarity">
    <text evidence="1">Belongs to the TRAFAC class TrmE-Era-EngA-EngB-Septin-like GTPase superfamily. AIG1/Toc34/Toc159-like paraseptin GTPase family. IAN subfamily.</text>
</comment>
<evidence type="ECO:0000256" key="1">
    <source>
        <dbReference type="ARBA" id="ARBA00008535"/>
    </source>
</evidence>
<reference evidence="5" key="1">
    <citation type="submission" date="2025-08" db="UniProtKB">
        <authorList>
            <consortium name="Ensembl"/>
        </authorList>
    </citation>
    <scope>IDENTIFICATION</scope>
</reference>
<evidence type="ECO:0000259" key="4">
    <source>
        <dbReference type="Pfam" id="PF04548"/>
    </source>
</evidence>
<protein>
    <recommendedName>
        <fullName evidence="4">AIG1-type G domain-containing protein</fullName>
    </recommendedName>
</protein>
<reference evidence="5" key="2">
    <citation type="submission" date="2025-09" db="UniProtKB">
        <authorList>
            <consortium name="Ensembl"/>
        </authorList>
    </citation>
    <scope>IDENTIFICATION</scope>
</reference>
<evidence type="ECO:0000313" key="6">
    <source>
        <dbReference type="Proteomes" id="UP000472260"/>
    </source>
</evidence>
<dbReference type="PANTHER" id="PTHR10903">
    <property type="entry name" value="GTPASE, IMAP FAMILY MEMBER-RELATED"/>
    <property type="match status" value="1"/>
</dbReference>
<sequence>SRKNKLPEQQNPCEELRIVLLGKTGVGKSATGNTILGEKFFKVNLSSSSVTKVCWKI</sequence>
<keyword evidence="3" id="KW-0342">GTP-binding</keyword>
<name>A0A671KR90_9TELE</name>
<dbReference type="InterPro" id="IPR045058">
    <property type="entry name" value="GIMA/IAN/Toc"/>
</dbReference>
<dbReference type="Pfam" id="PF04548">
    <property type="entry name" value="AIG1"/>
    <property type="match status" value="1"/>
</dbReference>